<dbReference type="EMBL" id="JACOOZ010000008">
    <property type="protein sequence ID" value="MBC5668522.1"/>
    <property type="molecule type" value="Genomic_DNA"/>
</dbReference>
<proteinExistence type="predicted"/>
<dbReference type="RefSeq" id="WP_186840557.1">
    <property type="nucleotide sequence ID" value="NZ_JACOOZ010000008.1"/>
</dbReference>
<gene>
    <name evidence="1" type="ORF">H8S00_11120</name>
</gene>
<keyword evidence="2" id="KW-1185">Reference proteome</keyword>
<comment type="caution">
    <text evidence="1">The sequence shown here is derived from an EMBL/GenBank/DDBJ whole genome shotgun (WGS) entry which is preliminary data.</text>
</comment>
<sequence length="126" mass="13976">MKVSSKVKLNMGVIRQLSNAATVSLEQTAEALMGDLKESETMPFDKGTLQNTDTFVDDSKSRNGKVSVVSSTPYARRLYYHPEYNFSKSENANAGGKWFESYTPGGKKQDFAEKTFAKLYKKNGGV</sequence>
<name>A0ABR7F4L1_9FIRM</name>
<evidence type="ECO:0000313" key="1">
    <source>
        <dbReference type="EMBL" id="MBC5668522.1"/>
    </source>
</evidence>
<organism evidence="1 2">
    <name type="scientific">Eubacterium segne</name>
    <dbReference type="NCBI Taxonomy" id="2763045"/>
    <lineage>
        <taxon>Bacteria</taxon>
        <taxon>Bacillati</taxon>
        <taxon>Bacillota</taxon>
        <taxon>Clostridia</taxon>
        <taxon>Eubacteriales</taxon>
        <taxon>Eubacteriaceae</taxon>
        <taxon>Eubacterium</taxon>
    </lineage>
</organism>
<evidence type="ECO:0000313" key="2">
    <source>
        <dbReference type="Proteomes" id="UP000597877"/>
    </source>
</evidence>
<evidence type="ECO:0008006" key="3">
    <source>
        <dbReference type="Google" id="ProtNLM"/>
    </source>
</evidence>
<reference evidence="1 2" key="1">
    <citation type="submission" date="2020-08" db="EMBL/GenBank/DDBJ databases">
        <title>Genome public.</title>
        <authorList>
            <person name="Liu C."/>
            <person name="Sun Q."/>
        </authorList>
    </citation>
    <scope>NUCLEOTIDE SEQUENCE [LARGE SCALE GENOMIC DNA]</scope>
    <source>
        <strain evidence="1 2">BX4</strain>
    </source>
</reference>
<dbReference type="Proteomes" id="UP000597877">
    <property type="component" value="Unassembled WGS sequence"/>
</dbReference>
<protein>
    <recommendedName>
        <fullName evidence="3">Minor capsid protein</fullName>
    </recommendedName>
</protein>
<accession>A0ABR7F4L1</accession>